<dbReference type="InterPro" id="IPR055645">
    <property type="entry name" value="DpdA"/>
</dbReference>
<name>A0A075VA07_9PSEU</name>
<dbReference type="GO" id="GO:0006400">
    <property type="term" value="P:tRNA modification"/>
    <property type="evidence" value="ECO:0007669"/>
    <property type="project" value="InterPro"/>
</dbReference>
<sequence length="290" mass="32313">MNVETDFFLGISEPRHLAAPVPVCIAHQRLQRTTWWVRRDRGLPPYMVDSGAFSMLDSIPDGTPRTELEEHGYWRTDPREYVTAVAEYHHWIGPPVMVGIQDWMCEDHILAKTGLDVDEHQDRTTENYLELTARWNQHFRTVGDSKFIPTLQGGTPHDYVAHIRKYLAAGVDLLAGPVGVGSLCRRQATSEIVAIIRAITAAAPGIRLHGYGVKTLGIRRVGHLLATSDSEAWSVDARHSEPLPGCVGTHKKCVSCLDYALTWRGRLIHSLRSPEPIGGQLDLFEEGIAA</sequence>
<dbReference type="HOGENOM" id="CLU_958578_0_0_11"/>
<dbReference type="Gene3D" id="3.20.20.105">
    <property type="entry name" value="Queuine tRNA-ribosyltransferase-like"/>
    <property type="match status" value="1"/>
</dbReference>
<protein>
    <recommendedName>
        <fullName evidence="1">DeoxyPurine in DNA protein A domain-containing protein</fullName>
    </recommendedName>
</protein>
<geneLocation type="plasmid" evidence="2 3">
    <name>pAmyja1</name>
</geneLocation>
<evidence type="ECO:0000313" key="2">
    <source>
        <dbReference type="EMBL" id="AIG81354.1"/>
    </source>
</evidence>
<accession>A0A075VA07</accession>
<proteinExistence type="predicted"/>
<dbReference type="KEGG" id="aja:AJAP_42940"/>
<dbReference type="AlphaFoldDB" id="A0A075VA07"/>
<dbReference type="RefSeq" id="WP_051972912.1">
    <property type="nucleotide sequence ID" value="NZ_CP008954.1"/>
</dbReference>
<organism evidence="2 3">
    <name type="scientific">Amycolatopsis japonica</name>
    <dbReference type="NCBI Taxonomy" id="208439"/>
    <lineage>
        <taxon>Bacteria</taxon>
        <taxon>Bacillati</taxon>
        <taxon>Actinomycetota</taxon>
        <taxon>Actinomycetes</taxon>
        <taxon>Pseudonocardiales</taxon>
        <taxon>Pseudonocardiaceae</taxon>
        <taxon>Amycolatopsis</taxon>
        <taxon>Amycolatopsis japonica group</taxon>
    </lineage>
</organism>
<dbReference type="eggNOG" id="COG0343">
    <property type="taxonomic scope" value="Bacteria"/>
</dbReference>
<reference evidence="2 3" key="1">
    <citation type="journal article" date="2014" name="J. Biotechnol.">
        <title>Complete genome sequence of the actinobacterium Amycolatopsis japonica MG417-CF17(T) (=DSM 44213T) producing (S,S)-N,N'-ethylenediaminedisuccinic acid.</title>
        <authorList>
            <person name="Stegmann E."/>
            <person name="Albersmeier A."/>
            <person name="Spohn M."/>
            <person name="Gert H."/>
            <person name="Weber T."/>
            <person name="Wohlleben W."/>
            <person name="Kalinowski J."/>
            <person name="Ruckert C."/>
        </authorList>
    </citation>
    <scope>NUCLEOTIDE SEQUENCE [LARGE SCALE GENOMIC DNA]</scope>
    <source>
        <strain evidence="3">MG417-CF17 (DSM 44213)</strain>
        <plasmid evidence="2">pAmyja1</plasmid>
    </source>
</reference>
<dbReference type="InterPro" id="IPR036511">
    <property type="entry name" value="TGT-like_sf"/>
</dbReference>
<keyword evidence="3" id="KW-1185">Reference proteome</keyword>
<dbReference type="Pfam" id="PF23859">
    <property type="entry name" value="DpdA"/>
    <property type="match status" value="1"/>
</dbReference>
<dbReference type="SUPFAM" id="SSF51713">
    <property type="entry name" value="tRNA-guanine transglycosylase"/>
    <property type="match status" value="1"/>
</dbReference>
<dbReference type="EMBL" id="CP008954">
    <property type="protein sequence ID" value="AIG81354.1"/>
    <property type="molecule type" value="Genomic_DNA"/>
</dbReference>
<dbReference type="Proteomes" id="UP000028492">
    <property type="component" value="Plasmid pAmyja1"/>
</dbReference>
<feature type="domain" description="DeoxyPurine in DNA protein A" evidence="1">
    <location>
        <begin position="5"/>
        <end position="269"/>
    </location>
</feature>
<keyword evidence="2" id="KW-0614">Plasmid</keyword>
<evidence type="ECO:0000313" key="3">
    <source>
        <dbReference type="Proteomes" id="UP000028492"/>
    </source>
</evidence>
<evidence type="ECO:0000259" key="1">
    <source>
        <dbReference type="Pfam" id="PF23859"/>
    </source>
</evidence>
<gene>
    <name evidence="2" type="ORF">AJAP_42940</name>
</gene>